<sequence length="318" mass="34879">MSNRLLPGTRALRTFEAAGRHLNFTRAAEEVGLTPAAVSYQIKEMEQQLGIELFVRSSRSIRLTPAGAVVFEAASEALENLQRAVGRARKMARGSSPLRLSLGARFATNWLLPRLPHFREAVPSLELTFDITDDVRDFELDDVDAAIRFGSGQYANARSDRLFETTVVPVCSPALLQAGPSLKAPRDLLKHTLCHVDCHVGGQAWPNWPMWMAAAGIDDFDANRCVAFPEASHVVQAVLEGGAVSLAEPAMIESELRQGRLVKLFDIELAVMPAFAYYLVYPESGQFDPRIQAFREWLLNEVHASPLSETGPAAPAAV</sequence>
<dbReference type="InterPro" id="IPR058163">
    <property type="entry name" value="LysR-type_TF_proteobact-type"/>
</dbReference>
<evidence type="ECO:0000256" key="1">
    <source>
        <dbReference type="ARBA" id="ARBA00009437"/>
    </source>
</evidence>
<protein>
    <submittedName>
        <fullName evidence="6">LysR family transcriptional regulator</fullName>
    </submittedName>
</protein>
<keyword evidence="2" id="KW-0805">Transcription regulation</keyword>
<evidence type="ECO:0000313" key="6">
    <source>
        <dbReference type="EMBL" id="NIC06172.1"/>
    </source>
</evidence>
<organism evidence="6 7">
    <name type="scientific">Billgrantia bachuensis</name>
    <dbReference type="NCBI Taxonomy" id="2717286"/>
    <lineage>
        <taxon>Bacteria</taxon>
        <taxon>Pseudomonadati</taxon>
        <taxon>Pseudomonadota</taxon>
        <taxon>Gammaproteobacteria</taxon>
        <taxon>Oceanospirillales</taxon>
        <taxon>Halomonadaceae</taxon>
        <taxon>Billgrantia</taxon>
    </lineage>
</organism>
<evidence type="ECO:0000313" key="7">
    <source>
        <dbReference type="Proteomes" id="UP001318321"/>
    </source>
</evidence>
<proteinExistence type="inferred from homology"/>
<dbReference type="InterPro" id="IPR000847">
    <property type="entry name" value="LysR_HTH_N"/>
</dbReference>
<dbReference type="SUPFAM" id="SSF53850">
    <property type="entry name" value="Periplasmic binding protein-like II"/>
    <property type="match status" value="1"/>
</dbReference>
<dbReference type="Gene3D" id="1.10.10.10">
    <property type="entry name" value="Winged helix-like DNA-binding domain superfamily/Winged helix DNA-binding domain"/>
    <property type="match status" value="1"/>
</dbReference>
<dbReference type="InterPro" id="IPR036388">
    <property type="entry name" value="WH-like_DNA-bd_sf"/>
</dbReference>
<dbReference type="PANTHER" id="PTHR30537:SF26">
    <property type="entry name" value="GLYCINE CLEAVAGE SYSTEM TRANSCRIPTIONAL ACTIVATOR"/>
    <property type="match status" value="1"/>
</dbReference>
<dbReference type="Pfam" id="PF03466">
    <property type="entry name" value="LysR_substrate"/>
    <property type="match status" value="1"/>
</dbReference>
<evidence type="ECO:0000259" key="5">
    <source>
        <dbReference type="PROSITE" id="PS50931"/>
    </source>
</evidence>
<dbReference type="Pfam" id="PF00126">
    <property type="entry name" value="HTH_1"/>
    <property type="match status" value="1"/>
</dbReference>
<feature type="domain" description="HTH lysR-type" evidence="5">
    <location>
        <begin position="7"/>
        <end position="64"/>
    </location>
</feature>
<gene>
    <name evidence="6" type="ORF">HBJ55_12105</name>
</gene>
<reference evidence="6 7" key="1">
    <citation type="submission" date="2020-03" db="EMBL/GenBank/DDBJ databases">
        <title>Identification of Halomonas strains.</title>
        <authorList>
            <person name="Xiao Z."/>
            <person name="Dong F."/>
            <person name="Wang Z."/>
            <person name="Zhao J.-Y."/>
        </authorList>
    </citation>
    <scope>NUCLEOTIDE SEQUENCE [LARGE SCALE GENOMIC DNA]</scope>
    <source>
        <strain evidence="6 7">DX6</strain>
    </source>
</reference>
<dbReference type="RefSeq" id="WP_167114879.1">
    <property type="nucleotide sequence ID" value="NZ_JAAQTO010000030.1"/>
</dbReference>
<comment type="caution">
    <text evidence="6">The sequence shown here is derived from an EMBL/GenBank/DDBJ whole genome shotgun (WGS) entry which is preliminary data.</text>
</comment>
<dbReference type="PANTHER" id="PTHR30537">
    <property type="entry name" value="HTH-TYPE TRANSCRIPTIONAL REGULATOR"/>
    <property type="match status" value="1"/>
</dbReference>
<dbReference type="Proteomes" id="UP001318321">
    <property type="component" value="Unassembled WGS sequence"/>
</dbReference>
<dbReference type="InterPro" id="IPR036390">
    <property type="entry name" value="WH_DNA-bd_sf"/>
</dbReference>
<dbReference type="InterPro" id="IPR005119">
    <property type="entry name" value="LysR_subst-bd"/>
</dbReference>
<keyword evidence="3" id="KW-0238">DNA-binding</keyword>
<evidence type="ECO:0000256" key="3">
    <source>
        <dbReference type="ARBA" id="ARBA00023125"/>
    </source>
</evidence>
<dbReference type="Gene3D" id="3.40.190.10">
    <property type="entry name" value="Periplasmic binding protein-like II"/>
    <property type="match status" value="2"/>
</dbReference>
<dbReference type="PROSITE" id="PS50931">
    <property type="entry name" value="HTH_LYSR"/>
    <property type="match status" value="1"/>
</dbReference>
<comment type="similarity">
    <text evidence="1">Belongs to the LysR transcriptional regulatory family.</text>
</comment>
<dbReference type="SUPFAM" id="SSF46785">
    <property type="entry name" value="Winged helix' DNA-binding domain"/>
    <property type="match status" value="1"/>
</dbReference>
<accession>A0ABX0PS36</accession>
<keyword evidence="7" id="KW-1185">Reference proteome</keyword>
<evidence type="ECO:0000256" key="2">
    <source>
        <dbReference type="ARBA" id="ARBA00023015"/>
    </source>
</evidence>
<evidence type="ECO:0000256" key="4">
    <source>
        <dbReference type="ARBA" id="ARBA00023163"/>
    </source>
</evidence>
<dbReference type="CDD" id="cd08432">
    <property type="entry name" value="PBP2_GcdR_TrpI_HvrB_AmpR_like"/>
    <property type="match status" value="1"/>
</dbReference>
<keyword evidence="4" id="KW-0804">Transcription</keyword>
<dbReference type="EMBL" id="JAAQTO010000030">
    <property type="protein sequence ID" value="NIC06172.1"/>
    <property type="molecule type" value="Genomic_DNA"/>
</dbReference>
<name>A0ABX0PS36_9GAMM</name>
<dbReference type="PRINTS" id="PR00039">
    <property type="entry name" value="HTHLYSR"/>
</dbReference>